<proteinExistence type="predicted"/>
<dbReference type="Gene3D" id="3.90.320.10">
    <property type="match status" value="1"/>
</dbReference>
<dbReference type="GeneID" id="106806187"/>
<organism evidence="2 3">
    <name type="scientific">Priapulus caudatus</name>
    <name type="common">Priapulid worm</name>
    <dbReference type="NCBI Taxonomy" id="37621"/>
    <lineage>
        <taxon>Eukaryota</taxon>
        <taxon>Metazoa</taxon>
        <taxon>Ecdysozoa</taxon>
        <taxon>Scalidophora</taxon>
        <taxon>Priapulida</taxon>
        <taxon>Priapulimorpha</taxon>
        <taxon>Priapulimorphida</taxon>
        <taxon>Priapulidae</taxon>
        <taxon>Priapulus</taxon>
    </lineage>
</organism>
<feature type="domain" description="YqaJ viral recombinase" evidence="1">
    <location>
        <begin position="50"/>
        <end position="186"/>
    </location>
</feature>
<keyword evidence="2" id="KW-1185">Reference proteome</keyword>
<evidence type="ECO:0000313" key="3">
    <source>
        <dbReference type="RefSeq" id="XP_014663538.1"/>
    </source>
</evidence>
<dbReference type="PANTHER" id="PTHR46609:SF8">
    <property type="entry name" value="YQAJ VIRAL RECOMBINASE DOMAIN-CONTAINING PROTEIN"/>
    <property type="match status" value="1"/>
</dbReference>
<accession>A0ABM1DUB7</accession>
<dbReference type="InterPro" id="IPR051703">
    <property type="entry name" value="NF-kappa-B_Signaling_Reg"/>
</dbReference>
<evidence type="ECO:0000259" key="1">
    <source>
        <dbReference type="Pfam" id="PF09588"/>
    </source>
</evidence>
<evidence type="ECO:0000313" key="2">
    <source>
        <dbReference type="Proteomes" id="UP000695022"/>
    </source>
</evidence>
<dbReference type="InterPro" id="IPR011604">
    <property type="entry name" value="PDDEXK-like_dom_sf"/>
</dbReference>
<dbReference type="PANTHER" id="PTHR46609">
    <property type="entry name" value="EXONUCLEASE, PHAGE-TYPE/RECB, C-TERMINAL DOMAIN-CONTAINING PROTEIN"/>
    <property type="match status" value="1"/>
</dbReference>
<dbReference type="InterPro" id="IPR011335">
    <property type="entry name" value="Restrct_endonuc-II-like"/>
</dbReference>
<gene>
    <name evidence="3" type="primary">LOC106806187</name>
</gene>
<reference evidence="3" key="1">
    <citation type="submission" date="2025-08" db="UniProtKB">
        <authorList>
            <consortium name="RefSeq"/>
        </authorList>
    </citation>
    <scope>IDENTIFICATION</scope>
</reference>
<dbReference type="SUPFAM" id="SSF52980">
    <property type="entry name" value="Restriction endonuclease-like"/>
    <property type="match status" value="1"/>
</dbReference>
<name>A0ABM1DUB7_PRICU</name>
<dbReference type="RefSeq" id="XP_014663538.1">
    <property type="nucleotide sequence ID" value="XM_014808052.1"/>
</dbReference>
<dbReference type="Pfam" id="PF09588">
    <property type="entry name" value="YqaJ"/>
    <property type="match status" value="1"/>
</dbReference>
<dbReference type="InterPro" id="IPR019080">
    <property type="entry name" value="YqaJ_viral_recombinase"/>
</dbReference>
<dbReference type="Proteomes" id="UP000695022">
    <property type="component" value="Unplaced"/>
</dbReference>
<dbReference type="CDD" id="cd22343">
    <property type="entry name" value="PDDEXK_lambda_exonuclease-like"/>
    <property type="match status" value="1"/>
</dbReference>
<protein>
    <submittedName>
        <fullName evidence="3">Uncharacterized protein LOC106806187</fullName>
    </submittedName>
</protein>
<sequence length="188" mass="21565">MQQHDFPRRRVGTIGVHPYLENWEHLRLKEIPDDEINTIEENTRDQSASKRITASRFGFINKATARQNSKLFAASIIGQRSLTTRYTSHGIKYESVAVKKFEKASGLLVKRCGLFVDKEYPFLAATRDGVVDNQSILEVKCPFVAKNYMINETTVPYLKRECNGELTLSTSHDYYAQVQGQLRCSKRE</sequence>